<dbReference type="AlphaFoldDB" id="A0A7J9LLF1"/>
<dbReference type="Proteomes" id="UP000593576">
    <property type="component" value="Unassembled WGS sequence"/>
</dbReference>
<keyword evidence="2" id="KW-1185">Reference proteome</keyword>
<accession>A0A7J9LLF1</accession>
<reference evidence="1 2" key="1">
    <citation type="journal article" date="2019" name="Genome Biol. Evol.">
        <title>Insights into the evolution of the New World diploid cottons (Gossypium, subgenus Houzingenia) based on genome sequencing.</title>
        <authorList>
            <person name="Grover C.E."/>
            <person name="Arick M.A. 2nd"/>
            <person name="Thrash A."/>
            <person name="Conover J.L."/>
            <person name="Sanders W.S."/>
            <person name="Peterson D.G."/>
            <person name="Frelichowski J.E."/>
            <person name="Scheffler J.A."/>
            <person name="Scheffler B.E."/>
            <person name="Wendel J.F."/>
        </authorList>
    </citation>
    <scope>NUCLEOTIDE SEQUENCE [LARGE SCALE GENOMIC DNA]</scope>
    <source>
        <strain evidence="1">1</strain>
        <tissue evidence="1">Leaf</tissue>
    </source>
</reference>
<protein>
    <submittedName>
        <fullName evidence="1">Uncharacterized protein</fullName>
    </submittedName>
</protein>
<organism evidence="1 2">
    <name type="scientific">Gossypium schwendimanii</name>
    <name type="common">Cotton</name>
    <dbReference type="NCBI Taxonomy" id="34291"/>
    <lineage>
        <taxon>Eukaryota</taxon>
        <taxon>Viridiplantae</taxon>
        <taxon>Streptophyta</taxon>
        <taxon>Embryophyta</taxon>
        <taxon>Tracheophyta</taxon>
        <taxon>Spermatophyta</taxon>
        <taxon>Magnoliopsida</taxon>
        <taxon>eudicotyledons</taxon>
        <taxon>Gunneridae</taxon>
        <taxon>Pentapetalae</taxon>
        <taxon>rosids</taxon>
        <taxon>malvids</taxon>
        <taxon>Malvales</taxon>
        <taxon>Malvaceae</taxon>
        <taxon>Malvoideae</taxon>
        <taxon>Gossypium</taxon>
    </lineage>
</organism>
<dbReference type="PANTHER" id="PTHR11439:SF503">
    <property type="entry name" value="CYSTEINE-RICH RLK (RECEPTOR-LIKE PROTEIN KINASE) 8"/>
    <property type="match status" value="1"/>
</dbReference>
<evidence type="ECO:0000313" key="2">
    <source>
        <dbReference type="Proteomes" id="UP000593576"/>
    </source>
</evidence>
<sequence length="253" mass="28643">MTPYVEAKLMQKEPPLAHNLLLAERSCEALTPRAKHVEVTCIFQYPNNFRILVRQDSNKLISFGISWPMRSEPLLVREGAGENSSTVTATLVLSNIVAACISFGVGYINGYTSPTQSKIMEDLSLSITEVIENAGYTYHFSYVAPTNAVKQAVWLRKIITNLNLYQRETTEVNCDNQSAVAIAKNPVFHGRTKQFKIKFHFVREMEQANEVKLIHCSSEDQLADILTKPFNVSRFEYLRMRLGVCSKQAKEEC</sequence>
<evidence type="ECO:0000313" key="1">
    <source>
        <dbReference type="EMBL" id="MBA0859487.1"/>
    </source>
</evidence>
<dbReference type="PANTHER" id="PTHR11439">
    <property type="entry name" value="GAG-POL-RELATED RETROTRANSPOSON"/>
    <property type="match status" value="1"/>
</dbReference>
<dbReference type="EMBL" id="JABFAF010000007">
    <property type="protein sequence ID" value="MBA0859487.1"/>
    <property type="molecule type" value="Genomic_DNA"/>
</dbReference>
<dbReference type="OrthoDB" id="2551793at2759"/>
<proteinExistence type="predicted"/>
<comment type="caution">
    <text evidence="1">The sequence shown here is derived from an EMBL/GenBank/DDBJ whole genome shotgun (WGS) entry which is preliminary data.</text>
</comment>
<gene>
    <name evidence="1" type="ORF">Goshw_007365</name>
</gene>
<name>A0A7J9LLF1_GOSSC</name>
<dbReference type="CDD" id="cd09272">
    <property type="entry name" value="RNase_HI_RT_Ty1"/>
    <property type="match status" value="1"/>
</dbReference>